<proteinExistence type="predicted"/>
<dbReference type="HOGENOM" id="CLU_2143077_0_0_11"/>
<gene>
    <name evidence="1" type="ORF">MFORT_15467</name>
</gene>
<evidence type="ECO:0000313" key="1">
    <source>
        <dbReference type="EMBL" id="EJZ13291.1"/>
    </source>
</evidence>
<protein>
    <submittedName>
        <fullName evidence="1">Uncharacterized protein</fullName>
    </submittedName>
</protein>
<dbReference type="GeneID" id="93415828"/>
<dbReference type="AlphaFoldDB" id="K0V2Q9"/>
<dbReference type="EMBL" id="ALQB01000059">
    <property type="protein sequence ID" value="EJZ13291.1"/>
    <property type="molecule type" value="Genomic_DNA"/>
</dbReference>
<reference evidence="1 2" key="1">
    <citation type="journal article" date="2012" name="J. Bacteriol.">
        <title>Complete Genome Sequence of Mycobacterium fortuitum subsp. fortuitum Type Strain DSM46621.</title>
        <authorList>
            <person name="Ho Y.S."/>
            <person name="Adroub S.A."/>
            <person name="Aleisa F."/>
            <person name="Mahmood H."/>
            <person name="Othoum G."/>
            <person name="Rashid F."/>
            <person name="Zaher M."/>
            <person name="Ali S."/>
            <person name="Bitter W."/>
            <person name="Pain A."/>
            <person name="Abdallah A.M."/>
        </authorList>
    </citation>
    <scope>NUCLEOTIDE SEQUENCE [LARGE SCALE GENOMIC DNA]</scope>
    <source>
        <strain evidence="2">DSM46621</strain>
    </source>
</reference>
<dbReference type="PATRIC" id="fig|1214102.3.peg.3069"/>
<dbReference type="RefSeq" id="WP_003883031.1">
    <property type="nucleotide sequence ID" value="NZ_JH814735.1"/>
</dbReference>
<comment type="caution">
    <text evidence="1">The sequence shown here is derived from an EMBL/GenBank/DDBJ whole genome shotgun (WGS) entry which is preliminary data.</text>
</comment>
<name>K0V2Q9_MYCFO</name>
<sequence length="112" mass="11988">MPAVSSASVQLAASTFVDPVTRWMQVFEASSANLTELGDYIEANPGKSLPGMLDLFQAKLNGYGNDLFGAIPQVVEGLQRWASTTLLTGLQTAVEQAVSGGRRRQSRLSETL</sequence>
<evidence type="ECO:0000313" key="2">
    <source>
        <dbReference type="Proteomes" id="UP000006043"/>
    </source>
</evidence>
<organism evidence="1 2">
    <name type="scientific">Mycolicibacterium fortuitum subsp. fortuitum DSM 46621 = ATCC 6841 = JCM 6387</name>
    <dbReference type="NCBI Taxonomy" id="1214102"/>
    <lineage>
        <taxon>Bacteria</taxon>
        <taxon>Bacillati</taxon>
        <taxon>Actinomycetota</taxon>
        <taxon>Actinomycetes</taxon>
        <taxon>Mycobacteriales</taxon>
        <taxon>Mycobacteriaceae</taxon>
        <taxon>Mycolicibacterium</taxon>
    </lineage>
</organism>
<dbReference type="Proteomes" id="UP000006043">
    <property type="component" value="Unassembled WGS sequence"/>
</dbReference>
<accession>K0V2Q9</accession>